<dbReference type="SUPFAM" id="SSF82171">
    <property type="entry name" value="DPP6 N-terminal domain-like"/>
    <property type="match status" value="1"/>
</dbReference>
<dbReference type="EMBL" id="BMAW01058604">
    <property type="protein sequence ID" value="GFT17124.1"/>
    <property type="molecule type" value="Genomic_DNA"/>
</dbReference>
<accession>A0A8X6TJH3</accession>
<evidence type="ECO:0000256" key="2">
    <source>
        <dbReference type="ARBA" id="ARBA00022825"/>
    </source>
</evidence>
<evidence type="ECO:0000256" key="3">
    <source>
        <dbReference type="ARBA" id="ARBA00023180"/>
    </source>
</evidence>
<reference evidence="5" key="1">
    <citation type="submission" date="2020-08" db="EMBL/GenBank/DDBJ databases">
        <title>Multicomponent nature underlies the extraordinary mechanical properties of spider dragline silk.</title>
        <authorList>
            <person name="Kono N."/>
            <person name="Nakamura H."/>
            <person name="Mori M."/>
            <person name="Yoshida Y."/>
            <person name="Ohtoshi R."/>
            <person name="Malay A.D."/>
            <person name="Moran D.A.P."/>
            <person name="Tomita M."/>
            <person name="Numata K."/>
            <person name="Arakawa K."/>
        </authorList>
    </citation>
    <scope>NUCLEOTIDE SEQUENCE</scope>
</reference>
<evidence type="ECO:0000256" key="1">
    <source>
        <dbReference type="ARBA" id="ARBA00022438"/>
    </source>
</evidence>
<evidence type="ECO:0000259" key="4">
    <source>
        <dbReference type="Pfam" id="PF00930"/>
    </source>
</evidence>
<proteinExistence type="predicted"/>
<sequence>MGCCPEIQHRSVDLRVLLLPFHSVVLFCRIQTSPKLASPDVYSLSYDQLVFRDKDGHLVLYSIRLKTSKRLLHNSVFKENGAVKYSVSADIKYVLLYYDLTQIYKHSFEARYKIYDLENKRMYHLWPLNKYGEKLLFVTWGPKGNQMAYVYKNDIYYVPKVNGTHYAVTNNGVEGVVYNGVPDWLYEEEILKSNRALWWSPDGNQFCFATFNDTKTGIYYYNWYGNHNDSNNVFAQLKSIRYPKAGHENPTAVLWVVDVRSPSRILHRDVKPPREVQDQLVHVWDYYFTSVQWINTRSMAVIWMARSQNYSVVTQCTSNLWYCQMDFKVGLLAAAKSRRI</sequence>
<evidence type="ECO:0000313" key="6">
    <source>
        <dbReference type="Proteomes" id="UP000887013"/>
    </source>
</evidence>
<dbReference type="PANTHER" id="PTHR11731:SF200">
    <property type="entry name" value="DIPEPTIDYL PEPTIDASE 10, ISOFORM B"/>
    <property type="match status" value="1"/>
</dbReference>
<evidence type="ECO:0000313" key="5">
    <source>
        <dbReference type="EMBL" id="GFT17124.1"/>
    </source>
</evidence>
<dbReference type="GO" id="GO:0008236">
    <property type="term" value="F:serine-type peptidase activity"/>
    <property type="evidence" value="ECO:0007669"/>
    <property type="project" value="UniProtKB-KW"/>
</dbReference>
<keyword evidence="1" id="KW-0031">Aminopeptidase</keyword>
<dbReference type="Pfam" id="PF00930">
    <property type="entry name" value="DPPIV_N"/>
    <property type="match status" value="1"/>
</dbReference>
<dbReference type="AlphaFoldDB" id="A0A8X6TJH3"/>
<organism evidence="5 6">
    <name type="scientific">Nephila pilipes</name>
    <name type="common">Giant wood spider</name>
    <name type="synonym">Nephila maculata</name>
    <dbReference type="NCBI Taxonomy" id="299642"/>
    <lineage>
        <taxon>Eukaryota</taxon>
        <taxon>Metazoa</taxon>
        <taxon>Ecdysozoa</taxon>
        <taxon>Arthropoda</taxon>
        <taxon>Chelicerata</taxon>
        <taxon>Arachnida</taxon>
        <taxon>Araneae</taxon>
        <taxon>Araneomorphae</taxon>
        <taxon>Entelegynae</taxon>
        <taxon>Araneoidea</taxon>
        <taxon>Nephilidae</taxon>
        <taxon>Nephila</taxon>
    </lineage>
</organism>
<dbReference type="GO" id="GO:0008239">
    <property type="term" value="F:dipeptidyl-peptidase activity"/>
    <property type="evidence" value="ECO:0007669"/>
    <property type="project" value="TreeGrafter"/>
</dbReference>
<keyword evidence="6" id="KW-1185">Reference proteome</keyword>
<keyword evidence="1" id="KW-0378">Hydrolase</keyword>
<dbReference type="GO" id="GO:0004177">
    <property type="term" value="F:aminopeptidase activity"/>
    <property type="evidence" value="ECO:0007669"/>
    <property type="project" value="UniProtKB-KW"/>
</dbReference>
<name>A0A8X6TJH3_NEPPI</name>
<feature type="domain" description="Dipeptidylpeptidase IV N-terminal" evidence="4">
    <location>
        <begin position="88"/>
        <end position="319"/>
    </location>
</feature>
<dbReference type="GO" id="GO:0005886">
    <property type="term" value="C:plasma membrane"/>
    <property type="evidence" value="ECO:0007669"/>
    <property type="project" value="TreeGrafter"/>
</dbReference>
<dbReference type="OrthoDB" id="6428441at2759"/>
<dbReference type="Gene3D" id="2.140.10.30">
    <property type="entry name" value="Dipeptidylpeptidase IV, N-terminal domain"/>
    <property type="match status" value="1"/>
</dbReference>
<dbReference type="Proteomes" id="UP000887013">
    <property type="component" value="Unassembled WGS sequence"/>
</dbReference>
<protein>
    <submittedName>
        <fullName evidence="5">Inactive dipeptidyl peptidase 10</fullName>
    </submittedName>
</protein>
<comment type="caution">
    <text evidence="5">The sequence shown here is derived from an EMBL/GenBank/DDBJ whole genome shotgun (WGS) entry which is preliminary data.</text>
</comment>
<keyword evidence="3" id="KW-0325">Glycoprotein</keyword>
<dbReference type="PANTHER" id="PTHR11731">
    <property type="entry name" value="PROTEASE FAMILY S9B,C DIPEPTIDYL-PEPTIDASE IV-RELATED"/>
    <property type="match status" value="1"/>
</dbReference>
<gene>
    <name evidence="5" type="primary">DPP10</name>
    <name evidence="5" type="ORF">NPIL_485571</name>
</gene>
<keyword evidence="1" id="KW-0645">Protease</keyword>
<keyword evidence="2" id="KW-0720">Serine protease</keyword>
<dbReference type="GO" id="GO:0006508">
    <property type="term" value="P:proteolysis"/>
    <property type="evidence" value="ECO:0007669"/>
    <property type="project" value="InterPro"/>
</dbReference>
<dbReference type="InterPro" id="IPR050278">
    <property type="entry name" value="Serine_Prot_S9B/DPPIV"/>
</dbReference>
<dbReference type="InterPro" id="IPR002469">
    <property type="entry name" value="Peptidase_S9B_N"/>
</dbReference>